<dbReference type="AlphaFoldDB" id="A0A060VQU9"/>
<feature type="compositionally biased region" description="Polar residues" evidence="1">
    <location>
        <begin position="91"/>
        <end position="100"/>
    </location>
</feature>
<evidence type="ECO:0000256" key="1">
    <source>
        <dbReference type="SAM" id="MobiDB-lite"/>
    </source>
</evidence>
<feature type="region of interest" description="Disordered" evidence="1">
    <location>
        <begin position="63"/>
        <end position="116"/>
    </location>
</feature>
<dbReference type="PaxDb" id="8022-A0A060VQU9"/>
<gene>
    <name evidence="2" type="ORF">GSONMT00069620001</name>
</gene>
<accession>A0A060VQU9</accession>
<dbReference type="STRING" id="8022.A0A060VQU9"/>
<sequence length="116" mass="12759">MLLFVIVNAKQRVAVKLTVHVLQKLFTKEPVLLSITFIDFTFSIPHANLSTFKAGKWNPLHVSKDDRSDIESSSDEDNGPPPTPVQKHHNSTTNGTNKVHGTNGYLSAGAPCLDEH</sequence>
<protein>
    <submittedName>
        <fullName evidence="2">Uncharacterized protein</fullName>
    </submittedName>
</protein>
<proteinExistence type="predicted"/>
<evidence type="ECO:0000313" key="2">
    <source>
        <dbReference type="EMBL" id="CDQ57201.1"/>
    </source>
</evidence>
<name>A0A060VQU9_ONCMY</name>
<organism evidence="2 3">
    <name type="scientific">Oncorhynchus mykiss</name>
    <name type="common">Rainbow trout</name>
    <name type="synonym">Salmo gairdneri</name>
    <dbReference type="NCBI Taxonomy" id="8022"/>
    <lineage>
        <taxon>Eukaryota</taxon>
        <taxon>Metazoa</taxon>
        <taxon>Chordata</taxon>
        <taxon>Craniata</taxon>
        <taxon>Vertebrata</taxon>
        <taxon>Euteleostomi</taxon>
        <taxon>Actinopterygii</taxon>
        <taxon>Neopterygii</taxon>
        <taxon>Teleostei</taxon>
        <taxon>Protacanthopterygii</taxon>
        <taxon>Salmoniformes</taxon>
        <taxon>Salmonidae</taxon>
        <taxon>Salmoninae</taxon>
        <taxon>Oncorhynchus</taxon>
    </lineage>
</organism>
<dbReference type="EMBL" id="FR904281">
    <property type="protein sequence ID" value="CDQ57201.1"/>
    <property type="molecule type" value="Genomic_DNA"/>
</dbReference>
<evidence type="ECO:0000313" key="3">
    <source>
        <dbReference type="Proteomes" id="UP000193380"/>
    </source>
</evidence>
<dbReference type="Proteomes" id="UP000193380">
    <property type="component" value="Unassembled WGS sequence"/>
</dbReference>
<reference evidence="2" key="1">
    <citation type="journal article" date="2014" name="Nat. Commun.">
        <title>The rainbow trout genome provides novel insights into evolution after whole-genome duplication in vertebrates.</title>
        <authorList>
            <person name="Berthelot C."/>
            <person name="Brunet F."/>
            <person name="Chalopin D."/>
            <person name="Juanchich A."/>
            <person name="Bernard M."/>
            <person name="Noel B."/>
            <person name="Bento P."/>
            <person name="Da Silva C."/>
            <person name="Labadie K."/>
            <person name="Alberti A."/>
            <person name="Aury J.M."/>
            <person name="Louis A."/>
            <person name="Dehais P."/>
            <person name="Bardou P."/>
            <person name="Montfort J."/>
            <person name="Klopp C."/>
            <person name="Cabau C."/>
            <person name="Gaspin C."/>
            <person name="Thorgaard G.H."/>
            <person name="Boussaha M."/>
            <person name="Quillet E."/>
            <person name="Guyomard R."/>
            <person name="Galiana D."/>
            <person name="Bobe J."/>
            <person name="Volff J.N."/>
            <person name="Genet C."/>
            <person name="Wincker P."/>
            <person name="Jaillon O."/>
            <person name="Roest Crollius H."/>
            <person name="Guiguen Y."/>
        </authorList>
    </citation>
    <scope>NUCLEOTIDE SEQUENCE [LARGE SCALE GENOMIC DNA]</scope>
</reference>
<reference evidence="2" key="2">
    <citation type="submission" date="2014-03" db="EMBL/GenBank/DDBJ databases">
        <authorList>
            <person name="Genoscope - CEA"/>
        </authorList>
    </citation>
    <scope>NUCLEOTIDE SEQUENCE</scope>
</reference>